<name>A3LRS1_PICST</name>
<organism evidence="2 3">
    <name type="scientific">Scheffersomyces stipitis (strain ATCC 58785 / CBS 6054 / NBRC 10063 / NRRL Y-11545)</name>
    <name type="common">Yeast</name>
    <name type="synonym">Pichia stipitis</name>
    <dbReference type="NCBI Taxonomy" id="322104"/>
    <lineage>
        <taxon>Eukaryota</taxon>
        <taxon>Fungi</taxon>
        <taxon>Dikarya</taxon>
        <taxon>Ascomycota</taxon>
        <taxon>Saccharomycotina</taxon>
        <taxon>Pichiomycetes</taxon>
        <taxon>Debaryomycetaceae</taxon>
        <taxon>Scheffersomyces</taxon>
    </lineage>
</organism>
<reference evidence="2 3" key="1">
    <citation type="journal article" date="2007" name="Nat. Biotechnol.">
        <title>Genome sequence of the lignocellulose-bioconverting and xylose-fermenting yeast Pichia stipitis.</title>
        <authorList>
            <person name="Jeffries T.W."/>
            <person name="Grigoriev I.V."/>
            <person name="Grimwood J."/>
            <person name="Laplaza J.M."/>
            <person name="Aerts A."/>
            <person name="Salamov A."/>
            <person name="Schmutz J."/>
            <person name="Lindquist E."/>
            <person name="Dehal P."/>
            <person name="Shapiro H."/>
            <person name="Jin Y.S."/>
            <person name="Passoth V."/>
            <person name="Richardson P.M."/>
        </authorList>
    </citation>
    <scope>NUCLEOTIDE SEQUENCE [LARGE SCALE GENOMIC DNA]</scope>
    <source>
        <strain evidence="3">ATCC 58785 / CBS 6054 / NBRC 10063 / NRRL Y-11545</strain>
    </source>
</reference>
<dbReference type="OMA" id="LPDPMEY"/>
<accession>A3LRS1</accession>
<dbReference type="Proteomes" id="UP000002258">
    <property type="component" value="Chromosome 3"/>
</dbReference>
<dbReference type="GeneID" id="4838201"/>
<gene>
    <name evidence="2" type="ORF">PICST_30790</name>
</gene>
<dbReference type="eggNOG" id="ENOG502S20Y">
    <property type="taxonomic scope" value="Eukaryota"/>
</dbReference>
<sequence>MWRIKGLNYISAHRFCRSLSTNLPPPSHFSNPGEIPNTYNSKTTSIDQHQTSPVSSQNSQTPSTLPPPTSSDRSSPLKEITTLLAMGTLGYLAIDNYLNRVKLEKLANETTAINLKALQIQQTNFLNARKVRDLQVLQERRDYAKRDFKMGLHIAILRQQLADLGVEPIDIETAIKEFEKNVRADNSVKNVSGQTLWLVDNSRTYN</sequence>
<dbReference type="RefSeq" id="XP_001383467.2">
    <property type="nucleotide sequence ID" value="XM_001383430.1"/>
</dbReference>
<evidence type="ECO:0000313" key="3">
    <source>
        <dbReference type="Proteomes" id="UP000002258"/>
    </source>
</evidence>
<evidence type="ECO:0000256" key="1">
    <source>
        <dbReference type="SAM" id="MobiDB-lite"/>
    </source>
</evidence>
<feature type="compositionally biased region" description="Polar residues" evidence="1">
    <location>
        <begin position="37"/>
        <end position="54"/>
    </location>
</feature>
<dbReference type="AlphaFoldDB" id="A3LRS1"/>
<dbReference type="EMBL" id="CP000497">
    <property type="protein sequence ID" value="ABN65438.2"/>
    <property type="molecule type" value="Genomic_DNA"/>
</dbReference>
<proteinExistence type="predicted"/>
<dbReference type="HOGENOM" id="CLU_112963_0_0_1"/>
<dbReference type="KEGG" id="pic:PICST_30790"/>
<protein>
    <submittedName>
        <fullName evidence="2">Uncharacterized protein</fullName>
    </submittedName>
</protein>
<evidence type="ECO:0000313" key="2">
    <source>
        <dbReference type="EMBL" id="ABN65438.2"/>
    </source>
</evidence>
<dbReference type="OrthoDB" id="3997736at2759"/>
<dbReference type="InParanoid" id="A3LRS1"/>
<feature type="region of interest" description="Disordered" evidence="1">
    <location>
        <begin position="23"/>
        <end position="76"/>
    </location>
</feature>
<keyword evidence="3" id="KW-1185">Reference proteome</keyword>